<proteinExistence type="predicted"/>
<dbReference type="EMBL" id="KU877344">
    <property type="protein sequence ID" value="ANB50677.1"/>
    <property type="molecule type" value="Genomic_DNA"/>
</dbReference>
<dbReference type="KEGG" id="vg:80513039"/>
<evidence type="ECO:0000256" key="1">
    <source>
        <dbReference type="ARBA" id="ARBA00022723"/>
    </source>
</evidence>
<protein>
    <submittedName>
        <fullName evidence="5">Putative zinc finger MynD domain-containing protein</fullName>
    </submittedName>
</protein>
<dbReference type="GeneID" id="80513039"/>
<keyword evidence="2" id="KW-0863">Zinc-finger</keyword>
<dbReference type="Proteomes" id="UP000241365">
    <property type="component" value="Segment"/>
</dbReference>
<dbReference type="SUPFAM" id="SSF144232">
    <property type="entry name" value="HIT/MYND zinc finger-like"/>
    <property type="match status" value="1"/>
</dbReference>
<dbReference type="InterPro" id="IPR002893">
    <property type="entry name" value="Znf_MYND"/>
</dbReference>
<organism evidence="5 6">
    <name type="scientific">Powai lake megavirus</name>
    <dbReference type="NCBI Taxonomy" id="1842663"/>
    <lineage>
        <taxon>Viruses</taxon>
        <taxon>Varidnaviria</taxon>
        <taxon>Bamfordvirae</taxon>
        <taxon>Nucleocytoviricota</taxon>
        <taxon>Megaviricetes</taxon>
        <taxon>Imitervirales</taxon>
        <taxon>Mimiviridae</taxon>
        <taxon>Megamimivirinae</taxon>
        <taxon>Megavirus</taxon>
        <taxon>Megavirus powaiense</taxon>
    </lineage>
</organism>
<dbReference type="Pfam" id="PF01753">
    <property type="entry name" value="zf-MYND"/>
    <property type="match status" value="1"/>
</dbReference>
<evidence type="ECO:0000259" key="4">
    <source>
        <dbReference type="Pfam" id="PF01753"/>
    </source>
</evidence>
<sequence length="370" mass="43826">MVKIAIIKKNQINFTEMEKYALPLLYQYHDDNTRSMLKGKINDYILQVVQPYIEFIEIDQDLLTNICNQLTNNFINRQPDEFFYHTEASYASPKVYLEMMYCQPIWKDHVINKSDINNLACLFSLKHNVINYNCIIIANKYTNDNIGVTISDVNMQDILRVVRRRFFFTANLIKDNDIIKYYYQNPAYLVSQIFGLDADAKIEKLSVGLLKYNLNFYSQHDKNKYINKIATRINGLYQLYGDVIVLHELEENVYTNISIHEMKRLNVLSYGRLYDRQLKDHEIHDEIVQDVGPDGKEVEKNKTPNWSKYIIVNNRMLEWNKHKTECINCQGIMKKVIVCDKCYRVKFCSINCQQEFNSYHSDECINPRSM</sequence>
<name>A0A167RH48_9VIRU</name>
<feature type="domain" description="MYND-type" evidence="4">
    <location>
        <begin position="326"/>
        <end position="364"/>
    </location>
</feature>
<keyword evidence="3" id="KW-0862">Zinc</keyword>
<evidence type="ECO:0000256" key="2">
    <source>
        <dbReference type="ARBA" id="ARBA00022771"/>
    </source>
</evidence>
<keyword evidence="6" id="KW-1185">Reference proteome</keyword>
<evidence type="ECO:0000256" key="3">
    <source>
        <dbReference type="ARBA" id="ARBA00022833"/>
    </source>
</evidence>
<evidence type="ECO:0000313" key="6">
    <source>
        <dbReference type="Proteomes" id="UP000241365"/>
    </source>
</evidence>
<dbReference type="RefSeq" id="YP_010776428.1">
    <property type="nucleotide sequence ID" value="NC_075034.1"/>
</dbReference>
<accession>A0A167RH48</accession>
<keyword evidence="1" id="KW-0479">Metal-binding</keyword>
<reference evidence="5 6" key="1">
    <citation type="journal article" date="2016" name="Genome Announc.">
        <title>Complete Genome Sequence of a New Megavirus Family Member Isolated from an Inland Water Lake for the First Time in India.</title>
        <authorList>
            <person name="Chatterjee A."/>
            <person name="Ali F."/>
            <person name="Bange D."/>
            <person name="Kondabagil K."/>
        </authorList>
    </citation>
    <scope>NUCLEOTIDE SEQUENCE [LARGE SCALE GENOMIC DNA]</scope>
    <source>
        <strain evidence="5">1</strain>
    </source>
</reference>
<dbReference type="GO" id="GO:0008270">
    <property type="term" value="F:zinc ion binding"/>
    <property type="evidence" value="ECO:0007669"/>
    <property type="project" value="UniProtKB-KW"/>
</dbReference>
<evidence type="ECO:0000313" key="5">
    <source>
        <dbReference type="EMBL" id="ANB50677.1"/>
    </source>
</evidence>